<evidence type="ECO:0000256" key="1">
    <source>
        <dbReference type="ARBA" id="ARBA00022737"/>
    </source>
</evidence>
<comment type="caution">
    <text evidence="3">The sequence shown here is derived from an EMBL/GenBank/DDBJ whole genome shotgun (WGS) entry which is preliminary data.</text>
</comment>
<dbReference type="InterPro" id="IPR058192">
    <property type="entry name" value="WHD_ROQ1-like"/>
</dbReference>
<dbReference type="InterPro" id="IPR032675">
    <property type="entry name" value="LRR_dom_sf"/>
</dbReference>
<dbReference type="EMBL" id="SZYD01000018">
    <property type="protein sequence ID" value="KAD2804075.1"/>
    <property type="molecule type" value="Genomic_DNA"/>
</dbReference>
<dbReference type="AlphaFoldDB" id="A0A5N6LS45"/>
<dbReference type="Pfam" id="PF00560">
    <property type="entry name" value="LRR_1"/>
    <property type="match status" value="1"/>
</dbReference>
<dbReference type="PANTHER" id="PTHR11017">
    <property type="entry name" value="LEUCINE-RICH REPEAT-CONTAINING PROTEIN"/>
    <property type="match status" value="1"/>
</dbReference>
<dbReference type="InterPro" id="IPR044974">
    <property type="entry name" value="Disease_R_plants"/>
</dbReference>
<keyword evidence="1" id="KW-0677">Repeat</keyword>
<organism evidence="3 4">
    <name type="scientific">Mikania micrantha</name>
    <name type="common">bitter vine</name>
    <dbReference type="NCBI Taxonomy" id="192012"/>
    <lineage>
        <taxon>Eukaryota</taxon>
        <taxon>Viridiplantae</taxon>
        <taxon>Streptophyta</taxon>
        <taxon>Embryophyta</taxon>
        <taxon>Tracheophyta</taxon>
        <taxon>Spermatophyta</taxon>
        <taxon>Magnoliopsida</taxon>
        <taxon>eudicotyledons</taxon>
        <taxon>Gunneridae</taxon>
        <taxon>Pentapetalae</taxon>
        <taxon>asterids</taxon>
        <taxon>campanulids</taxon>
        <taxon>Asterales</taxon>
        <taxon>Asteraceae</taxon>
        <taxon>Asteroideae</taxon>
        <taxon>Heliantheae alliance</taxon>
        <taxon>Eupatorieae</taxon>
        <taxon>Mikania</taxon>
    </lineage>
</organism>
<reference evidence="3 4" key="1">
    <citation type="submission" date="2019-05" db="EMBL/GenBank/DDBJ databases">
        <title>Mikania micrantha, genome provides insights into the molecular mechanism of rapid growth.</title>
        <authorList>
            <person name="Liu B."/>
        </authorList>
    </citation>
    <scope>NUCLEOTIDE SEQUENCE [LARGE SCALE GENOMIC DNA]</scope>
    <source>
        <strain evidence="3">NLD-2019</strain>
        <tissue evidence="3">Leaf</tissue>
    </source>
</reference>
<dbReference type="SUPFAM" id="SSF52058">
    <property type="entry name" value="L domain-like"/>
    <property type="match status" value="1"/>
</dbReference>
<name>A0A5N6LS45_9ASTR</name>
<evidence type="ECO:0000313" key="4">
    <source>
        <dbReference type="Proteomes" id="UP000326396"/>
    </source>
</evidence>
<dbReference type="Proteomes" id="UP000326396">
    <property type="component" value="Linkage Group LG8"/>
</dbReference>
<feature type="domain" description="Disease resistance protein Roq1-like winged-helix" evidence="2">
    <location>
        <begin position="3"/>
        <end position="47"/>
    </location>
</feature>
<gene>
    <name evidence="3" type="ORF">E3N88_37452</name>
</gene>
<keyword evidence="4" id="KW-1185">Reference proteome</keyword>
<accession>A0A5N6LS45</accession>
<evidence type="ECO:0000259" key="2">
    <source>
        <dbReference type="Pfam" id="PF23282"/>
    </source>
</evidence>
<dbReference type="PANTHER" id="PTHR11017:SF340">
    <property type="entry name" value="NB-ARC-RELATED"/>
    <property type="match status" value="1"/>
</dbReference>
<dbReference type="Gene3D" id="3.80.10.10">
    <property type="entry name" value="Ribonuclease Inhibitor"/>
    <property type="match status" value="2"/>
</dbReference>
<evidence type="ECO:0000313" key="3">
    <source>
        <dbReference type="EMBL" id="KAD2804075.1"/>
    </source>
</evidence>
<dbReference type="Pfam" id="PF23282">
    <property type="entry name" value="WHD_ROQ1"/>
    <property type="match status" value="1"/>
</dbReference>
<proteinExistence type="predicted"/>
<sequence length="698" mass="79857">MRVLDACSFHPGIGVKVLEKKSLIKVTNGIIDMHDLIEEMAHYIVREEHPNHPERYSRIWQARDIDEICAMGAETLMENNHTEVLALPSYTSSLPSDVIDTRLPDVIANMKKVRWIYWEGYPLSSFPKNFEPTKLGCLMLRMGRQVQLWQGKKLLQNLKILDLRASSFLKSTPDFSGVPCLERLILENCRSLGHIDPSIGHHKRLVYVSMHGCSELKKFPSILGMEKLQTLDLSYCPSDFFDKECCLEVLSLHVKSQKSTPTHSKNILGLKGLQIILSFHQDNSINMKLPQLPRFLRKLDLSNCNLGDGDIPSDISGLTNLKVLYLLGNNFSRLDSRLSRIPCLKLLDLSDCSKLVELPDLPSSIAILQADECDSLQSVGDLSGYKFLWKVSLWRNKNKLIGGERLLHSMLQVNALEDRFMSVHLPIGPFEKSTFPYTWRLITLQLPHNWYNNFSGFLFFADNNSQWSMGYCIIVIRQEMSINSQPDHDQWEAFDKNKESYEHSHVGYVPFSSLRRTPCWNSASYTNVTFQIDKDMANPKIGLVPRRSVIGDCSEFWDEGNVYGKTFKIKDDPKSSNVKILPCVIDIKQEMSMDSQPDHDQWEEFDKSTESSKYGRVGYVPFGSLRRTPCWNSASYTNVTFRIVDPNLANPKIGLVPRRNAIGDCSEFWDKGNAFKEKTFEIIDDPKSSNVQIVWRHG</sequence>
<protein>
    <recommendedName>
        <fullName evidence="2">Disease resistance protein Roq1-like winged-helix domain-containing protein</fullName>
    </recommendedName>
</protein>
<dbReference type="OrthoDB" id="1733683at2759"/>
<dbReference type="InterPro" id="IPR001611">
    <property type="entry name" value="Leu-rich_rpt"/>
</dbReference>
<dbReference type="GO" id="GO:0006952">
    <property type="term" value="P:defense response"/>
    <property type="evidence" value="ECO:0007669"/>
    <property type="project" value="InterPro"/>
</dbReference>